<feature type="transmembrane region" description="Helical" evidence="7">
    <location>
        <begin position="51"/>
        <end position="68"/>
    </location>
</feature>
<feature type="transmembrane region" description="Helical" evidence="7">
    <location>
        <begin position="27"/>
        <end position="45"/>
    </location>
</feature>
<evidence type="ECO:0000313" key="9">
    <source>
        <dbReference type="EMBL" id="MBM7589011.1"/>
    </source>
</evidence>
<organism evidence="9 10">
    <name type="scientific">Brevibacillus fulvus</name>
    <dbReference type="NCBI Taxonomy" id="1125967"/>
    <lineage>
        <taxon>Bacteria</taxon>
        <taxon>Bacillati</taxon>
        <taxon>Bacillota</taxon>
        <taxon>Bacilli</taxon>
        <taxon>Bacillales</taxon>
        <taxon>Paenibacillaceae</taxon>
        <taxon>Brevibacillus</taxon>
    </lineage>
</organism>
<name>A0A938XYZ5_9BACL</name>
<feature type="domain" description="Integral membrane bound transporter" evidence="8">
    <location>
        <begin position="355"/>
        <end position="481"/>
    </location>
</feature>
<dbReference type="PANTHER" id="PTHR30509:SF9">
    <property type="entry name" value="MULTIDRUG RESISTANCE PROTEIN MDTO"/>
    <property type="match status" value="1"/>
</dbReference>
<evidence type="ECO:0000256" key="5">
    <source>
        <dbReference type="ARBA" id="ARBA00023136"/>
    </source>
</evidence>
<keyword evidence="5 7" id="KW-0472">Membrane</keyword>
<reference evidence="9" key="1">
    <citation type="submission" date="2021-01" db="EMBL/GenBank/DDBJ databases">
        <title>Genomic Encyclopedia of Type Strains, Phase IV (KMG-IV): sequencing the most valuable type-strain genomes for metagenomic binning, comparative biology and taxonomic classification.</title>
        <authorList>
            <person name="Goeker M."/>
        </authorList>
    </citation>
    <scope>NUCLEOTIDE SEQUENCE</scope>
    <source>
        <strain evidence="9">DSM 25523</strain>
    </source>
</reference>
<dbReference type="PANTHER" id="PTHR30509">
    <property type="entry name" value="P-HYDROXYBENZOIC ACID EFFLUX PUMP SUBUNIT-RELATED"/>
    <property type="match status" value="1"/>
</dbReference>
<feature type="transmembrane region" description="Helical" evidence="7">
    <location>
        <begin position="80"/>
        <end position="97"/>
    </location>
</feature>
<dbReference type="GO" id="GO:0005886">
    <property type="term" value="C:plasma membrane"/>
    <property type="evidence" value="ECO:0007669"/>
    <property type="project" value="UniProtKB-SubCell"/>
</dbReference>
<keyword evidence="2" id="KW-1003">Cell membrane</keyword>
<feature type="transmembrane region" description="Helical" evidence="7">
    <location>
        <begin position="155"/>
        <end position="173"/>
    </location>
</feature>
<comment type="caution">
    <text evidence="9">The sequence shown here is derived from an EMBL/GenBank/DDBJ whole genome shotgun (WGS) entry which is preliminary data.</text>
</comment>
<dbReference type="AlphaFoldDB" id="A0A938XYZ5"/>
<keyword evidence="3 7" id="KW-0812">Transmembrane</keyword>
<evidence type="ECO:0000256" key="2">
    <source>
        <dbReference type="ARBA" id="ARBA00022475"/>
    </source>
</evidence>
<gene>
    <name evidence="9" type="ORF">JOD01_000597</name>
</gene>
<evidence type="ECO:0000256" key="7">
    <source>
        <dbReference type="SAM" id="Phobius"/>
    </source>
</evidence>
<evidence type="ECO:0000256" key="6">
    <source>
        <dbReference type="ARBA" id="ARBA00043993"/>
    </source>
</evidence>
<protein>
    <submittedName>
        <fullName evidence="9">Membrane protein YccC</fullName>
    </submittedName>
</protein>
<dbReference type="RefSeq" id="WP_204516710.1">
    <property type="nucleotide sequence ID" value="NZ_BAABIN010000009.1"/>
</dbReference>
<dbReference type="InterPro" id="IPR049453">
    <property type="entry name" value="Memb_transporter_dom"/>
</dbReference>
<dbReference type="EMBL" id="JAFBEB010000001">
    <property type="protein sequence ID" value="MBM7589011.1"/>
    <property type="molecule type" value="Genomic_DNA"/>
</dbReference>
<keyword evidence="4 7" id="KW-1133">Transmembrane helix</keyword>
<accession>A0A938XYZ5</accession>
<sequence length="644" mass="71250">MGKQKEQQTNGIHTAFRQAFRLRQHPFPYFKAFRAGLAAALPVFIGLLFGHFNYGLLASLGGFAYLYVFNQPYAQRARRIFIVAVGLSLSVVLGTVFAPYPLFSAFVMGLIAMVSIFIFGALRISGPSVIFFVLTYAMTTGMPIDPTLAPLRGGLVFLGGILAWLNSMLGWLVEPHAPEVSMLQRVYRELAGFLEAIGTDRFNAARQRVVRTLKEAEEILIAGCSSCFSSAMSKRLLFLYEQANLIYLDAAAFSLREQSKLPAAWAKSVASLAERIGENDSSELTLPQPEPADAESQQLVEKIYQAYAILNQSSDQIGQEVQIFQPSLKSEFLAAFDKNSIVLLTAVRTGLVVIIAALVSTVFPFSRPYWVPLSCVAVMAGSTFIGTFHRAIQRAFGTLIGVLIASLILAQVHNGFVVALLIVVLTFLTEIFIVRNYGLAAMFFTPNALLMAEYSAQQFNFPYFATVRITDILAGSLLGLAGTILIGRRLASNLLNHFIAKTIRSQGQYLLRLFSARNQSVTLEISRERNKMRTNLTNLIAVYQTASGELTGKEQVEAFWPLLFSLEQLGYYLDASAKNDERPGLSAAELARLLYLFESMASSIEHQLPFEGQEVPEITGFPNLRHELVEMQKALKQRHLPLNS</sequence>
<dbReference type="Pfam" id="PF13515">
    <property type="entry name" value="FUSC_2"/>
    <property type="match status" value="1"/>
</dbReference>
<feature type="transmembrane region" description="Helical" evidence="7">
    <location>
        <begin position="341"/>
        <end position="363"/>
    </location>
</feature>
<keyword evidence="10" id="KW-1185">Reference proteome</keyword>
<evidence type="ECO:0000256" key="3">
    <source>
        <dbReference type="ARBA" id="ARBA00022692"/>
    </source>
</evidence>
<evidence type="ECO:0000256" key="1">
    <source>
        <dbReference type="ARBA" id="ARBA00004651"/>
    </source>
</evidence>
<evidence type="ECO:0000313" key="10">
    <source>
        <dbReference type="Proteomes" id="UP000717624"/>
    </source>
</evidence>
<dbReference type="Proteomes" id="UP000717624">
    <property type="component" value="Unassembled WGS sequence"/>
</dbReference>
<evidence type="ECO:0000259" key="8">
    <source>
        <dbReference type="Pfam" id="PF13515"/>
    </source>
</evidence>
<comment type="subcellular location">
    <subcellularLocation>
        <location evidence="1">Cell membrane</location>
        <topology evidence="1">Multi-pass membrane protein</topology>
    </subcellularLocation>
</comment>
<evidence type="ECO:0000256" key="4">
    <source>
        <dbReference type="ARBA" id="ARBA00022989"/>
    </source>
</evidence>
<comment type="similarity">
    <text evidence="6">Belongs to the YccS/YhfK family.</text>
</comment>
<proteinExistence type="inferred from homology"/>
<feature type="transmembrane region" description="Helical" evidence="7">
    <location>
        <begin position="369"/>
        <end position="388"/>
    </location>
</feature>